<organism evidence="2 3">
    <name type="scientific">Jaapia argillacea MUCL 33604</name>
    <dbReference type="NCBI Taxonomy" id="933084"/>
    <lineage>
        <taxon>Eukaryota</taxon>
        <taxon>Fungi</taxon>
        <taxon>Dikarya</taxon>
        <taxon>Basidiomycota</taxon>
        <taxon>Agaricomycotina</taxon>
        <taxon>Agaricomycetes</taxon>
        <taxon>Agaricomycetidae</taxon>
        <taxon>Jaapiales</taxon>
        <taxon>Jaapiaceae</taxon>
        <taxon>Jaapia</taxon>
    </lineage>
</organism>
<proteinExistence type="predicted"/>
<evidence type="ECO:0000313" key="3">
    <source>
        <dbReference type="Proteomes" id="UP000027265"/>
    </source>
</evidence>
<dbReference type="AlphaFoldDB" id="A0A067PQT3"/>
<dbReference type="EMBL" id="KL197738">
    <property type="protein sequence ID" value="KDQ52676.1"/>
    <property type="molecule type" value="Genomic_DNA"/>
</dbReference>
<feature type="compositionally biased region" description="Pro residues" evidence="1">
    <location>
        <begin position="397"/>
        <end position="463"/>
    </location>
</feature>
<name>A0A067PQT3_9AGAM</name>
<dbReference type="PRINTS" id="PR01217">
    <property type="entry name" value="PRICHEXTENSN"/>
</dbReference>
<dbReference type="Proteomes" id="UP000027265">
    <property type="component" value="Unassembled WGS sequence"/>
</dbReference>
<protein>
    <submittedName>
        <fullName evidence="2">Uncharacterized protein</fullName>
    </submittedName>
</protein>
<feature type="compositionally biased region" description="Low complexity" evidence="1">
    <location>
        <begin position="347"/>
        <end position="359"/>
    </location>
</feature>
<dbReference type="HOGENOM" id="CLU_409410_0_0_1"/>
<reference evidence="3" key="1">
    <citation type="journal article" date="2014" name="Proc. Natl. Acad. Sci. U.S.A.">
        <title>Extensive sampling of basidiomycete genomes demonstrates inadequacy of the white-rot/brown-rot paradigm for wood decay fungi.</title>
        <authorList>
            <person name="Riley R."/>
            <person name="Salamov A.A."/>
            <person name="Brown D.W."/>
            <person name="Nagy L.G."/>
            <person name="Floudas D."/>
            <person name="Held B.W."/>
            <person name="Levasseur A."/>
            <person name="Lombard V."/>
            <person name="Morin E."/>
            <person name="Otillar R."/>
            <person name="Lindquist E.A."/>
            <person name="Sun H."/>
            <person name="LaButti K.M."/>
            <person name="Schmutz J."/>
            <person name="Jabbour D."/>
            <person name="Luo H."/>
            <person name="Baker S.E."/>
            <person name="Pisabarro A.G."/>
            <person name="Walton J.D."/>
            <person name="Blanchette R.A."/>
            <person name="Henrissat B."/>
            <person name="Martin F."/>
            <person name="Cullen D."/>
            <person name="Hibbett D.S."/>
            <person name="Grigoriev I.V."/>
        </authorList>
    </citation>
    <scope>NUCLEOTIDE SEQUENCE [LARGE SCALE GENOMIC DNA]</scope>
    <source>
        <strain evidence="3">MUCL 33604</strain>
    </source>
</reference>
<keyword evidence="3" id="KW-1185">Reference proteome</keyword>
<dbReference type="InParanoid" id="A0A067PQT3"/>
<evidence type="ECO:0000313" key="2">
    <source>
        <dbReference type="EMBL" id="KDQ52676.1"/>
    </source>
</evidence>
<feature type="region of interest" description="Disordered" evidence="1">
    <location>
        <begin position="476"/>
        <end position="498"/>
    </location>
</feature>
<dbReference type="OrthoDB" id="3235325at2759"/>
<gene>
    <name evidence="2" type="ORF">JAAARDRAFT_210380</name>
</gene>
<evidence type="ECO:0000256" key="1">
    <source>
        <dbReference type="SAM" id="MobiDB-lite"/>
    </source>
</evidence>
<dbReference type="STRING" id="933084.A0A067PQT3"/>
<feature type="region of interest" description="Disordered" evidence="1">
    <location>
        <begin position="317"/>
        <end position="361"/>
    </location>
</feature>
<accession>A0A067PQT3</accession>
<feature type="region of interest" description="Disordered" evidence="1">
    <location>
        <begin position="82"/>
        <end position="122"/>
    </location>
</feature>
<sequence length="661" mass="69286">MDDDIELYSPLSDGFSFADMGSASGSEMGSRASSVYSAPSYALDVAGHLSSPQVTSRLPMLHNFDSELGVAGASNPVARGGSPFPNALHFEGGGGYALHTSRRGDTPSHPRPSTPHHPQTRGPSLLQVLAKATHDDLVRAGNRAYNEMVIRSDTWKEAHQQLLASIQSAQQAQASASPGMPALPFIPDESSLTDRCLDRSKYPHVLLWEHQTYKDRISGKNSDAADPTEAVQPKPQGKIQMLEGENVMMDFVEDEYGVPVTAKIAETWGKVVLSALRYFRHSVYTAYPILMLCEGHWKLHAIATALYRNPNKSTIKLEDDAPVKRKNTRSKRASSPSDPATSKKLKLSSPPLGHSLLHPTAPSISTAMHSALPAPGTSSLPTVISISAPLAPTAHNIPPPPAPPPPSASPPATPPSAPLPAVPPPAVSPPAAPPVTTPPLAASPPAAPQPAGPPPTISPPVVPAVPLPTAPPLTTPILAASLGTGSADKPPYPAEMESTPRVPLHPLAVAYSTGGPSDRATHSAPPDTAISQTELGRAVPEGFVPVQFASPLTGLFGTQMSAPSLSLTLVEPGAGFASSSSSTLPPAIATPLPLAGPSSHAKKLPAGTTKLWITASNTPRNLCAIQYKAMHPNATTAEFAAHWDRLQKESSEAKKAEKQRR</sequence>
<feature type="region of interest" description="Disordered" evidence="1">
    <location>
        <begin position="391"/>
        <end position="463"/>
    </location>
</feature>